<proteinExistence type="predicted"/>
<evidence type="ECO:0000313" key="4">
    <source>
        <dbReference type="Proteomes" id="UP000037122"/>
    </source>
</evidence>
<keyword evidence="2" id="KW-1133">Transmembrane helix</keyword>
<name>A0A0L0NYC9_CANAR</name>
<comment type="caution">
    <text evidence="3">The sequence shown here is derived from an EMBL/GenBank/DDBJ whole genome shotgun (WGS) entry which is preliminary data.</text>
</comment>
<keyword evidence="2" id="KW-0812">Transmembrane</keyword>
<evidence type="ECO:0000313" key="3">
    <source>
        <dbReference type="EMBL" id="KND98690.1"/>
    </source>
</evidence>
<feature type="region of interest" description="Disordered" evidence="1">
    <location>
        <begin position="1"/>
        <end position="55"/>
    </location>
</feature>
<reference evidence="4" key="1">
    <citation type="journal article" date="2015" name="BMC Genomics">
        <title>Draft genome of a commonly misdiagnosed multidrug resistant pathogen Candida auris.</title>
        <authorList>
            <person name="Chatterjee S."/>
            <person name="Alampalli S.V."/>
            <person name="Nageshan R.K."/>
            <person name="Chettiar S.T."/>
            <person name="Joshi S."/>
            <person name="Tatu U.S."/>
        </authorList>
    </citation>
    <scope>NUCLEOTIDE SEQUENCE [LARGE SCALE GENOMIC DNA]</scope>
    <source>
        <strain evidence="4">6684</strain>
    </source>
</reference>
<sequence length="115" mass="12778">MQGEKVPGSKRTNEMSVGMNEVHLPRKKGGSTICTAGSVRESRGTRQSAVGPTERAMRQQLQIAKFHWEIADGIANPLPKQGWFRRHFFFFSLATSVSLPILGGLSIRASRWPAR</sequence>
<protein>
    <submittedName>
        <fullName evidence="3">Uncharacterized protein</fullName>
    </submittedName>
</protein>
<feature type="transmembrane region" description="Helical" evidence="2">
    <location>
        <begin position="88"/>
        <end position="107"/>
    </location>
</feature>
<dbReference type="AlphaFoldDB" id="A0A0L0NYC9"/>
<dbReference type="Proteomes" id="UP000037122">
    <property type="component" value="Unassembled WGS sequence"/>
</dbReference>
<evidence type="ECO:0000256" key="2">
    <source>
        <dbReference type="SAM" id="Phobius"/>
    </source>
</evidence>
<dbReference type="EMBL" id="LGST01000031">
    <property type="protein sequence ID" value="KND98690.1"/>
    <property type="molecule type" value="Genomic_DNA"/>
</dbReference>
<organism evidence="3 4">
    <name type="scientific">Candidozyma auris</name>
    <name type="common">Yeast</name>
    <name type="synonym">Candida auris</name>
    <dbReference type="NCBI Taxonomy" id="498019"/>
    <lineage>
        <taxon>Eukaryota</taxon>
        <taxon>Fungi</taxon>
        <taxon>Dikarya</taxon>
        <taxon>Ascomycota</taxon>
        <taxon>Saccharomycotina</taxon>
        <taxon>Pichiomycetes</taxon>
        <taxon>Metschnikowiaceae</taxon>
        <taxon>Candidozyma</taxon>
    </lineage>
</organism>
<accession>A0A0L0NYC9</accession>
<dbReference type="VEuPathDB" id="FungiDB:QG37_04595"/>
<keyword evidence="2" id="KW-0472">Membrane</keyword>
<gene>
    <name evidence="3" type="ORF">QG37_04595</name>
</gene>
<evidence type="ECO:0000256" key="1">
    <source>
        <dbReference type="SAM" id="MobiDB-lite"/>
    </source>
</evidence>